<reference evidence="11" key="1">
    <citation type="submission" date="2016-06" db="EMBL/GenBank/DDBJ databases">
        <authorList>
            <person name="Varghese N."/>
        </authorList>
    </citation>
    <scope>NUCLEOTIDE SEQUENCE [LARGE SCALE GENOMIC DNA]</scope>
    <source>
        <strain evidence="11">DSM 43171</strain>
    </source>
</reference>
<dbReference type="Pfam" id="PF02983">
    <property type="entry name" value="Pro_Al_protease"/>
    <property type="match status" value="1"/>
</dbReference>
<dbReference type="GO" id="GO:0004252">
    <property type="term" value="F:serine-type endopeptidase activity"/>
    <property type="evidence" value="ECO:0007669"/>
    <property type="project" value="InterPro"/>
</dbReference>
<proteinExistence type="inferred from homology"/>
<dbReference type="RefSeq" id="WP_245675700.1">
    <property type="nucleotide sequence ID" value="NZ_FMDN01000027.1"/>
</dbReference>
<organism evidence="10 11">
    <name type="scientific">Micromonospora halophytica</name>
    <dbReference type="NCBI Taxonomy" id="47864"/>
    <lineage>
        <taxon>Bacteria</taxon>
        <taxon>Bacillati</taxon>
        <taxon>Actinomycetota</taxon>
        <taxon>Actinomycetes</taxon>
        <taxon>Micromonosporales</taxon>
        <taxon>Micromonosporaceae</taxon>
        <taxon>Micromonospora</taxon>
    </lineage>
</organism>
<dbReference type="GO" id="GO:0006508">
    <property type="term" value="P:proteolysis"/>
    <property type="evidence" value="ECO:0007669"/>
    <property type="project" value="UniProtKB-KW"/>
</dbReference>
<evidence type="ECO:0000256" key="3">
    <source>
        <dbReference type="ARBA" id="ARBA00022729"/>
    </source>
</evidence>
<dbReference type="InterPro" id="IPR035070">
    <property type="entry name" value="Streptogrisin_prodomain"/>
</dbReference>
<dbReference type="Gene3D" id="2.60.120.380">
    <property type="match status" value="1"/>
</dbReference>
<evidence type="ECO:0000256" key="1">
    <source>
        <dbReference type="ARBA" id="ARBA00007664"/>
    </source>
</evidence>
<dbReference type="InterPro" id="IPR004236">
    <property type="entry name" value="Pept_S1_alpha_lytic"/>
</dbReference>
<evidence type="ECO:0000313" key="10">
    <source>
        <dbReference type="EMBL" id="SCG68328.1"/>
    </source>
</evidence>
<keyword evidence="11" id="KW-1185">Reference proteome</keyword>
<dbReference type="CDD" id="cd21112">
    <property type="entry name" value="alphaLP-like"/>
    <property type="match status" value="1"/>
</dbReference>
<dbReference type="Proteomes" id="UP000199408">
    <property type="component" value="Unassembled WGS sequence"/>
</dbReference>
<feature type="signal peptide" evidence="8">
    <location>
        <begin position="1"/>
        <end position="29"/>
    </location>
</feature>
<dbReference type="Gene3D" id="2.40.10.10">
    <property type="entry name" value="Trypsin-like serine proteases"/>
    <property type="match status" value="2"/>
</dbReference>
<dbReference type="AlphaFoldDB" id="A0A1C5JCS8"/>
<evidence type="ECO:0000259" key="9">
    <source>
        <dbReference type="Pfam" id="PF02983"/>
    </source>
</evidence>
<evidence type="ECO:0000256" key="4">
    <source>
        <dbReference type="ARBA" id="ARBA00022801"/>
    </source>
</evidence>
<sequence length="495" mass="49733">MKRVLAGAATAILVPAGLAAIVIAGPAGATPTGATPAAPAAEAASPEMLAAMQRDLGLTAAAARARIASDDAASRTELALRKRLGSTFAGAWLTPDAKSLVVAVTDSARAAEVTAAGATPKLVDRSGAKLDAVKDGLDAAAAKAPPASVPGWYVDAKSNTVVVQARGGTAAARAFIKASGVDASAVRVVSTTEQPRLLYDVRGGDAYYIGGGRCSVGFSVNGGFVTAGHCGNTGNSTTGYNQVSQGSFQGSSFPGNDYAWVAVNSNWTPQPWVNNYAGGNVTVAGSTVAAIGAAICRSGSTTGWRCGTVQAYNQTVNYAEGSVSGLTRTNACAEPGDSGGSWLSGQQAQGVTSGGSGNCTSGGTTYFQPVNEILSAYGRTLVTSGGGTPPPTGCSGYEFSVTGSLSSGGSAYQPNGSYYYSSTSGTHRGCLDGPTGTDFDLYLQKWNGSGWSVVAQGITSAADETVSYSGTAGYYRWRVHAYSGSGSYALGYSNP</sequence>
<feature type="domain" description="Peptidase S1A alpha-lytic prodomain" evidence="9">
    <location>
        <begin position="125"/>
        <end position="183"/>
    </location>
</feature>
<evidence type="ECO:0000256" key="2">
    <source>
        <dbReference type="ARBA" id="ARBA00022670"/>
    </source>
</evidence>
<evidence type="ECO:0000313" key="11">
    <source>
        <dbReference type="Proteomes" id="UP000199408"/>
    </source>
</evidence>
<dbReference type="Gene3D" id="3.30.300.50">
    <property type="match status" value="2"/>
</dbReference>
<dbReference type="InterPro" id="IPR001316">
    <property type="entry name" value="Pept_S1A_streptogrisin"/>
</dbReference>
<keyword evidence="7" id="KW-1015">Disulfide bond</keyword>
<dbReference type="EMBL" id="FMDN01000027">
    <property type="protein sequence ID" value="SCG68328.1"/>
    <property type="molecule type" value="Genomic_DNA"/>
</dbReference>
<evidence type="ECO:0000256" key="7">
    <source>
        <dbReference type="ARBA" id="ARBA00023157"/>
    </source>
</evidence>
<dbReference type="STRING" id="47864.GA0070560_12758"/>
<dbReference type="GO" id="GO:0005576">
    <property type="term" value="C:extracellular region"/>
    <property type="evidence" value="ECO:0007669"/>
    <property type="project" value="InterPro"/>
</dbReference>
<accession>A0A1C5JCS8</accession>
<keyword evidence="5" id="KW-0720">Serine protease</keyword>
<dbReference type="InterPro" id="IPR037295">
    <property type="entry name" value="Alpha-lytic_protease_prodomain"/>
</dbReference>
<keyword evidence="6" id="KW-0865">Zymogen</keyword>
<keyword evidence="4" id="KW-0378">Hydrolase</keyword>
<comment type="similarity">
    <text evidence="1">Belongs to the peptidase S1 family.</text>
</comment>
<protein>
    <submittedName>
        <fullName evidence="10">Streptogrisin C</fullName>
    </submittedName>
</protein>
<evidence type="ECO:0000256" key="8">
    <source>
        <dbReference type="SAM" id="SignalP"/>
    </source>
</evidence>
<keyword evidence="2" id="KW-0645">Protease</keyword>
<dbReference type="PRINTS" id="PR00861">
    <property type="entry name" value="ALYTICPTASE"/>
</dbReference>
<gene>
    <name evidence="10" type="ORF">GA0070560_12758</name>
</gene>
<evidence type="ECO:0000256" key="5">
    <source>
        <dbReference type="ARBA" id="ARBA00022825"/>
    </source>
</evidence>
<name>A0A1C5JCS8_9ACTN</name>
<keyword evidence="3 8" id="KW-0732">Signal</keyword>
<dbReference type="InterPro" id="IPR043504">
    <property type="entry name" value="Peptidase_S1_PA_chymotrypsin"/>
</dbReference>
<dbReference type="InterPro" id="IPR009003">
    <property type="entry name" value="Peptidase_S1_PA"/>
</dbReference>
<feature type="chain" id="PRO_5008719564" evidence="8">
    <location>
        <begin position="30"/>
        <end position="495"/>
    </location>
</feature>
<dbReference type="SUPFAM" id="SSF50494">
    <property type="entry name" value="Trypsin-like serine proteases"/>
    <property type="match status" value="1"/>
</dbReference>
<dbReference type="SUPFAM" id="SSF54806">
    <property type="entry name" value="Alpha-lytic protease prodomain"/>
    <property type="match status" value="1"/>
</dbReference>
<evidence type="ECO:0000256" key="6">
    <source>
        <dbReference type="ARBA" id="ARBA00023145"/>
    </source>
</evidence>